<dbReference type="EMBL" id="BABT02000117">
    <property type="protein sequence ID" value="GAA97264.1"/>
    <property type="molecule type" value="Genomic_DNA"/>
</dbReference>
<feature type="compositionally biased region" description="Pro residues" evidence="3">
    <location>
        <begin position="390"/>
        <end position="406"/>
    </location>
</feature>
<dbReference type="STRING" id="764103.G7E383"/>
<organism evidence="5 6">
    <name type="scientific">Mixia osmundae (strain CBS 9802 / IAM 14324 / JCM 22182 / KY 12970)</name>
    <dbReference type="NCBI Taxonomy" id="764103"/>
    <lineage>
        <taxon>Eukaryota</taxon>
        <taxon>Fungi</taxon>
        <taxon>Dikarya</taxon>
        <taxon>Basidiomycota</taxon>
        <taxon>Pucciniomycotina</taxon>
        <taxon>Mixiomycetes</taxon>
        <taxon>Mixiales</taxon>
        <taxon>Mixiaceae</taxon>
        <taxon>Mixia</taxon>
    </lineage>
</organism>
<dbReference type="PANTHER" id="PTHR21027">
    <property type="entry name" value="TRNA-SPLICING ENDONUCLEASE SUBUNIT SEN54"/>
    <property type="match status" value="1"/>
</dbReference>
<evidence type="ECO:0000256" key="2">
    <source>
        <dbReference type="ARBA" id="ARBA00022694"/>
    </source>
</evidence>
<feature type="region of interest" description="Disordered" evidence="3">
    <location>
        <begin position="390"/>
        <end position="411"/>
    </location>
</feature>
<dbReference type="Proteomes" id="UP000009131">
    <property type="component" value="Unassembled WGS sequence"/>
</dbReference>
<dbReference type="GO" id="GO:0000379">
    <property type="term" value="P:tRNA-type intron splice site recognition and cleavage"/>
    <property type="evidence" value="ECO:0007669"/>
    <property type="project" value="TreeGrafter"/>
</dbReference>
<evidence type="ECO:0000256" key="3">
    <source>
        <dbReference type="SAM" id="MobiDB-lite"/>
    </source>
</evidence>
<dbReference type="eggNOG" id="KOG4772">
    <property type="taxonomic scope" value="Eukaryota"/>
</dbReference>
<dbReference type="HOGENOM" id="CLU_028449_0_0_1"/>
<dbReference type="OMA" id="MYMRLRH"/>
<feature type="compositionally biased region" description="Acidic residues" evidence="3">
    <location>
        <begin position="22"/>
        <end position="32"/>
    </location>
</feature>
<evidence type="ECO:0000259" key="4">
    <source>
        <dbReference type="Pfam" id="PF12928"/>
    </source>
</evidence>
<dbReference type="RefSeq" id="XP_014570999.1">
    <property type="nucleotide sequence ID" value="XM_014715513.1"/>
</dbReference>
<dbReference type="OrthoDB" id="408683at2759"/>
<feature type="region of interest" description="Disordered" evidence="3">
    <location>
        <begin position="1"/>
        <end position="32"/>
    </location>
</feature>
<name>G7E383_MIXOS</name>
<feature type="domain" description="tRNA-splicing endonuclease subunit Sen54 N-terminal" evidence="4">
    <location>
        <begin position="92"/>
        <end position="161"/>
    </location>
</feature>
<reference evidence="5 6" key="2">
    <citation type="journal article" date="2012" name="Open Biol.">
        <title>Characteristics of nucleosomes and linker DNA regions on the genome of the basidiomycete Mixia osmundae revealed by mono- and dinucleosome mapping.</title>
        <authorList>
            <person name="Nishida H."/>
            <person name="Kondo S."/>
            <person name="Matsumoto T."/>
            <person name="Suzuki Y."/>
            <person name="Yoshikawa H."/>
            <person name="Taylor T.D."/>
            <person name="Sugiyama J."/>
        </authorList>
    </citation>
    <scope>NUCLEOTIDE SEQUENCE [LARGE SCALE GENOMIC DNA]</scope>
    <source>
        <strain evidence="6">CBS 9802 / IAM 14324 / JCM 22182 / KY 12970</strain>
    </source>
</reference>
<keyword evidence="2" id="KW-0819">tRNA processing</keyword>
<protein>
    <recommendedName>
        <fullName evidence="4">tRNA-splicing endonuclease subunit Sen54 N-terminal domain-containing protein</fullName>
    </recommendedName>
</protein>
<dbReference type="GO" id="GO:0000214">
    <property type="term" value="C:tRNA-intron endonuclease complex"/>
    <property type="evidence" value="ECO:0007669"/>
    <property type="project" value="TreeGrafter"/>
</dbReference>
<dbReference type="InterPro" id="IPR024337">
    <property type="entry name" value="tRNA_splic_suSen54"/>
</dbReference>
<sequence>MDDPAPSEDIINVSLLPKAGEQADEDAGEEEMPDWRALSKMYKSTKKRGIDDSNEALIPFIPKRGEKDYEPTAQNASSQANLLTESKDALFSALGAGERRHAAKQHNLAIWHPQLGRASLSGPGYGIHFLSMGLYHAERKRLELLPEEALYLIERGAIECWNADKTTGEPSVPMSVQEAFALMIGSDSLSMPKYQTYSYLRRLGYTVARANRTETALARQRVARLVRPNQLSIWLSRISSTLRRIIRRLAKNLRQVARRAQRVTQTTLLNCVGLRKSFPTLDRNGLARRRIDVQLCPEPLSSNLAAITYDDLFSSIQIIRSGHLDPPPALIGPPEDELRVFYHIYKPNTKTRKTALPEPDYKVVILDGQKSVVPSLWQLSHLFESLPEALTPPPRVQRGTPRPPRTPRQMPNRTFPEKIINWIHSRLPRWITKKVPRRHWPFVKLKQARKNVLLCVVDRGITTFLRFGQVDFAESAWLGEGRMPAM</sequence>
<dbReference type="PANTHER" id="PTHR21027:SF1">
    <property type="entry name" value="TRNA-SPLICING ENDONUCLEASE SUBUNIT SEN54"/>
    <property type="match status" value="1"/>
</dbReference>
<reference evidence="5 6" key="1">
    <citation type="journal article" date="2011" name="J. Gen. Appl. Microbiol.">
        <title>Draft genome sequencing of the enigmatic basidiomycete Mixia osmundae.</title>
        <authorList>
            <person name="Nishida H."/>
            <person name="Nagatsuka Y."/>
            <person name="Sugiyama J."/>
        </authorList>
    </citation>
    <scope>NUCLEOTIDE SEQUENCE [LARGE SCALE GENOMIC DNA]</scope>
    <source>
        <strain evidence="6">CBS 9802 / IAM 14324 / JCM 22182 / KY 12970</strain>
    </source>
</reference>
<accession>G7E383</accession>
<comment type="similarity">
    <text evidence="1">Belongs to the SEN54 family.</text>
</comment>
<evidence type="ECO:0000256" key="1">
    <source>
        <dbReference type="ARBA" id="ARBA00005736"/>
    </source>
</evidence>
<dbReference type="InterPro" id="IPR024336">
    <property type="entry name" value="tRNA_splic_suSen54_N"/>
</dbReference>
<dbReference type="FunCoup" id="G7E383">
    <property type="interactions" value="2"/>
</dbReference>
<keyword evidence="6" id="KW-1185">Reference proteome</keyword>
<dbReference type="Pfam" id="PF12928">
    <property type="entry name" value="tRNA_int_end_N2"/>
    <property type="match status" value="1"/>
</dbReference>
<proteinExistence type="inferred from homology"/>
<dbReference type="InParanoid" id="G7E383"/>
<evidence type="ECO:0000313" key="5">
    <source>
        <dbReference type="EMBL" id="GAA97264.1"/>
    </source>
</evidence>
<comment type="caution">
    <text evidence="5">The sequence shown here is derived from an EMBL/GenBank/DDBJ whole genome shotgun (WGS) entry which is preliminary data.</text>
</comment>
<evidence type="ECO:0000313" key="6">
    <source>
        <dbReference type="Proteomes" id="UP000009131"/>
    </source>
</evidence>
<dbReference type="AlphaFoldDB" id="G7E383"/>
<gene>
    <name evidence="5" type="primary">Mo03941</name>
    <name evidence="5" type="ORF">E5Q_03941</name>
</gene>